<proteinExistence type="predicted"/>
<sequence length="57" mass="6335">MGRTEKHGNLNNNCGRLTHHCTTSYLVIAGSVFTNKRIDKATLVTPDLSIEYVIDCL</sequence>
<protein>
    <submittedName>
        <fullName evidence="1">Uncharacterized protein</fullName>
    </submittedName>
</protein>
<name>A0A9D4H2B1_DREPO</name>
<comment type="caution">
    <text evidence="1">The sequence shown here is derived from an EMBL/GenBank/DDBJ whole genome shotgun (WGS) entry which is preliminary data.</text>
</comment>
<dbReference type="EMBL" id="JAIWYP010000005">
    <property type="protein sequence ID" value="KAH3827275.1"/>
    <property type="molecule type" value="Genomic_DNA"/>
</dbReference>
<keyword evidence="2" id="KW-1185">Reference proteome</keyword>
<accession>A0A9D4H2B1</accession>
<gene>
    <name evidence="1" type="ORF">DPMN_129206</name>
</gene>
<dbReference type="AlphaFoldDB" id="A0A9D4H2B1"/>
<evidence type="ECO:0000313" key="2">
    <source>
        <dbReference type="Proteomes" id="UP000828390"/>
    </source>
</evidence>
<organism evidence="1 2">
    <name type="scientific">Dreissena polymorpha</name>
    <name type="common">Zebra mussel</name>
    <name type="synonym">Mytilus polymorpha</name>
    <dbReference type="NCBI Taxonomy" id="45954"/>
    <lineage>
        <taxon>Eukaryota</taxon>
        <taxon>Metazoa</taxon>
        <taxon>Spiralia</taxon>
        <taxon>Lophotrochozoa</taxon>
        <taxon>Mollusca</taxon>
        <taxon>Bivalvia</taxon>
        <taxon>Autobranchia</taxon>
        <taxon>Heteroconchia</taxon>
        <taxon>Euheterodonta</taxon>
        <taxon>Imparidentia</taxon>
        <taxon>Neoheterodontei</taxon>
        <taxon>Myida</taxon>
        <taxon>Dreissenoidea</taxon>
        <taxon>Dreissenidae</taxon>
        <taxon>Dreissena</taxon>
    </lineage>
</organism>
<reference evidence="1" key="2">
    <citation type="submission" date="2020-11" db="EMBL/GenBank/DDBJ databases">
        <authorList>
            <person name="McCartney M.A."/>
            <person name="Auch B."/>
            <person name="Kono T."/>
            <person name="Mallez S."/>
            <person name="Becker A."/>
            <person name="Gohl D.M."/>
            <person name="Silverstein K.A.T."/>
            <person name="Koren S."/>
            <person name="Bechman K.B."/>
            <person name="Herman A."/>
            <person name="Abrahante J.E."/>
            <person name="Garbe J."/>
        </authorList>
    </citation>
    <scope>NUCLEOTIDE SEQUENCE</scope>
    <source>
        <strain evidence="1">Duluth1</strain>
        <tissue evidence="1">Whole animal</tissue>
    </source>
</reference>
<dbReference type="Proteomes" id="UP000828390">
    <property type="component" value="Unassembled WGS sequence"/>
</dbReference>
<evidence type="ECO:0000313" key="1">
    <source>
        <dbReference type="EMBL" id="KAH3827275.1"/>
    </source>
</evidence>
<reference evidence="1" key="1">
    <citation type="journal article" date="2019" name="bioRxiv">
        <title>The Genome of the Zebra Mussel, Dreissena polymorpha: A Resource for Invasive Species Research.</title>
        <authorList>
            <person name="McCartney M.A."/>
            <person name="Auch B."/>
            <person name="Kono T."/>
            <person name="Mallez S."/>
            <person name="Zhang Y."/>
            <person name="Obille A."/>
            <person name="Becker A."/>
            <person name="Abrahante J.E."/>
            <person name="Garbe J."/>
            <person name="Badalamenti J.P."/>
            <person name="Herman A."/>
            <person name="Mangelson H."/>
            <person name="Liachko I."/>
            <person name="Sullivan S."/>
            <person name="Sone E.D."/>
            <person name="Koren S."/>
            <person name="Silverstein K.A.T."/>
            <person name="Beckman K.B."/>
            <person name="Gohl D.M."/>
        </authorList>
    </citation>
    <scope>NUCLEOTIDE SEQUENCE</scope>
    <source>
        <strain evidence="1">Duluth1</strain>
        <tissue evidence="1">Whole animal</tissue>
    </source>
</reference>